<dbReference type="PANTHER" id="PTHR32295:SF45">
    <property type="entry name" value="PROTEIN IQ-DOMAIN 19"/>
    <property type="match status" value="1"/>
</dbReference>
<name>A0A2K3MT97_TRIPR</name>
<dbReference type="Pfam" id="PF00612">
    <property type="entry name" value="IQ"/>
    <property type="match status" value="2"/>
</dbReference>
<feature type="compositionally biased region" description="Basic and acidic residues" evidence="3">
    <location>
        <begin position="14"/>
        <end position="24"/>
    </location>
</feature>
<feature type="compositionally biased region" description="Polar residues" evidence="3">
    <location>
        <begin position="51"/>
        <end position="61"/>
    </location>
</feature>
<dbReference type="PANTHER" id="PTHR32295">
    <property type="entry name" value="IQ-DOMAIN 5-RELATED"/>
    <property type="match status" value="1"/>
</dbReference>
<dbReference type="ExpressionAtlas" id="A0A2K3MT97">
    <property type="expression patterns" value="baseline"/>
</dbReference>
<dbReference type="PROSITE" id="PS50096">
    <property type="entry name" value="IQ"/>
    <property type="match status" value="2"/>
</dbReference>
<evidence type="ECO:0000256" key="3">
    <source>
        <dbReference type="SAM" id="MobiDB-lite"/>
    </source>
</evidence>
<feature type="region of interest" description="Disordered" evidence="3">
    <location>
        <begin position="1"/>
        <end position="61"/>
    </location>
</feature>
<evidence type="ECO:0000256" key="1">
    <source>
        <dbReference type="ARBA" id="ARBA00022860"/>
    </source>
</evidence>
<dbReference type="Proteomes" id="UP000236291">
    <property type="component" value="Unassembled WGS sequence"/>
</dbReference>
<dbReference type="STRING" id="57577.A0A2K3MT97"/>
<organism evidence="4 5">
    <name type="scientific">Trifolium pratense</name>
    <name type="common">Red clover</name>
    <dbReference type="NCBI Taxonomy" id="57577"/>
    <lineage>
        <taxon>Eukaryota</taxon>
        <taxon>Viridiplantae</taxon>
        <taxon>Streptophyta</taxon>
        <taxon>Embryophyta</taxon>
        <taxon>Tracheophyta</taxon>
        <taxon>Spermatophyta</taxon>
        <taxon>Magnoliopsida</taxon>
        <taxon>eudicotyledons</taxon>
        <taxon>Gunneridae</taxon>
        <taxon>Pentapetalae</taxon>
        <taxon>rosids</taxon>
        <taxon>fabids</taxon>
        <taxon>Fabales</taxon>
        <taxon>Fabaceae</taxon>
        <taxon>Papilionoideae</taxon>
        <taxon>50 kb inversion clade</taxon>
        <taxon>NPAAA clade</taxon>
        <taxon>Hologalegina</taxon>
        <taxon>IRL clade</taxon>
        <taxon>Trifolieae</taxon>
        <taxon>Trifolium</taxon>
    </lineage>
</organism>
<feature type="non-terminal residue" evidence="4">
    <location>
        <position position="225"/>
    </location>
</feature>
<comment type="similarity">
    <text evidence="2">Belongs to the IQD family.</text>
</comment>
<protein>
    <submittedName>
        <fullName evidence="4">Protein IQ-domain 14-like</fullName>
    </submittedName>
</protein>
<dbReference type="GO" id="GO:0005516">
    <property type="term" value="F:calmodulin binding"/>
    <property type="evidence" value="ECO:0007669"/>
    <property type="project" value="UniProtKB-KW"/>
</dbReference>
<dbReference type="EMBL" id="ASHM01012016">
    <property type="protein sequence ID" value="PNX93976.1"/>
    <property type="molecule type" value="Genomic_DNA"/>
</dbReference>
<accession>A0A2K3MT97</accession>
<dbReference type="AlphaFoldDB" id="A0A2K3MT97"/>
<dbReference type="InterPro" id="IPR000048">
    <property type="entry name" value="IQ_motif_EF-hand-BS"/>
</dbReference>
<dbReference type="SMART" id="SM00015">
    <property type="entry name" value="IQ"/>
    <property type="match status" value="2"/>
</dbReference>
<sequence>MGKKGKWLKNFLTGKKDKEKEKENQNFSNGTENPTTPVSTTTKEKKRWSFRRSSATATPTVSKELNNSDVIASMTVQSTVTDIQNEQRNHAVAVAVATAVAADAAVAAAQAAAAVIRLTSGSNETSSSRSIEDSAAVKIQCVFRSYLARKALCALRGLVKLQALIRGHLVRKQAKATLRCMQALVTAQARARAQRIRMVSEGKPSPNQSTHRNAMENDLFRQIYN</sequence>
<proteinExistence type="inferred from homology"/>
<feature type="compositionally biased region" description="Low complexity" evidence="3">
    <location>
        <begin position="31"/>
        <end position="41"/>
    </location>
</feature>
<evidence type="ECO:0000313" key="4">
    <source>
        <dbReference type="EMBL" id="PNX93976.1"/>
    </source>
</evidence>
<reference evidence="4 5" key="1">
    <citation type="journal article" date="2014" name="Am. J. Bot.">
        <title>Genome assembly and annotation for red clover (Trifolium pratense; Fabaceae).</title>
        <authorList>
            <person name="Istvanek J."/>
            <person name="Jaros M."/>
            <person name="Krenek A."/>
            <person name="Repkova J."/>
        </authorList>
    </citation>
    <scope>NUCLEOTIDE SEQUENCE [LARGE SCALE GENOMIC DNA]</scope>
    <source>
        <strain evidence="5">cv. Tatra</strain>
        <tissue evidence="4">Young leaves</tissue>
    </source>
</reference>
<evidence type="ECO:0000256" key="2">
    <source>
        <dbReference type="ARBA" id="ARBA00024341"/>
    </source>
</evidence>
<evidence type="ECO:0000313" key="5">
    <source>
        <dbReference type="Proteomes" id="UP000236291"/>
    </source>
</evidence>
<dbReference type="Gene3D" id="1.20.5.190">
    <property type="match status" value="1"/>
</dbReference>
<keyword evidence="1" id="KW-0112">Calmodulin-binding</keyword>
<reference evidence="4 5" key="2">
    <citation type="journal article" date="2017" name="Front. Plant Sci.">
        <title>Gene Classification and Mining of Molecular Markers Useful in Red Clover (Trifolium pratense) Breeding.</title>
        <authorList>
            <person name="Istvanek J."/>
            <person name="Dluhosova J."/>
            <person name="Dluhos P."/>
            <person name="Patkova L."/>
            <person name="Nedelnik J."/>
            <person name="Repkova J."/>
        </authorList>
    </citation>
    <scope>NUCLEOTIDE SEQUENCE [LARGE SCALE GENOMIC DNA]</scope>
    <source>
        <strain evidence="5">cv. Tatra</strain>
        <tissue evidence="4">Young leaves</tissue>
    </source>
</reference>
<comment type="caution">
    <text evidence="4">The sequence shown here is derived from an EMBL/GenBank/DDBJ whole genome shotgun (WGS) entry which is preliminary data.</text>
</comment>
<gene>
    <name evidence="4" type="ORF">L195_g017141</name>
</gene>